<dbReference type="SUPFAM" id="SSF56112">
    <property type="entry name" value="Protein kinase-like (PK-like)"/>
    <property type="match status" value="1"/>
</dbReference>
<dbReference type="Pfam" id="PF01633">
    <property type="entry name" value="Choline_kinase"/>
    <property type="match status" value="1"/>
</dbReference>
<feature type="region of interest" description="Disordered" evidence="2">
    <location>
        <begin position="1"/>
        <end position="38"/>
    </location>
</feature>
<accession>A0A9N9E0H4</accession>
<gene>
    <name evidence="3" type="ORF">FCALED_LOCUS11475</name>
</gene>
<keyword evidence="4" id="KW-1185">Reference proteome</keyword>
<name>A0A9N9E0H4_9GLOM</name>
<sequence length="420" mass="48799">MTTLQLLSSNNNDTLSNEIQKSNESYESNGNHSTRERMIPTSDAEITIGHDLELRKALIPLIVDMIPGWNDISHESHIQIERISGALTNCVFFITKLQPPNKVENEKPPKIVTRIYGIGVDQFIDRQKELRFLQMLSSVNIGPQLLGIFKNGRFEQYLESTTLTNAELRTQSCRIAQQMFQLHYIVRLFPPPRETIPEVWANIDKWYPLVLNTIFSNAYRFTEEQKGDLKEFDFELLKFEIEHLKVMLSKLNSPIVFAHNDTQYGNILRLLDGTDQLVVVDFEYSGYNYRGFDIGNHWCEWMFDYHSSDPHKVNLDWYPTEEEQIKFLQAYILAEKQLSSSEERLIYSPSLSSSNDNHYLQKLRLEANAFALSSHVMWGLWGLIQSGQSNINFDYLGYGMARLKAFRDLSSEIYDKINLL</sequence>
<evidence type="ECO:0000256" key="1">
    <source>
        <dbReference type="ARBA" id="ARBA00038211"/>
    </source>
</evidence>
<evidence type="ECO:0000256" key="2">
    <source>
        <dbReference type="SAM" id="MobiDB-lite"/>
    </source>
</evidence>
<dbReference type="PANTHER" id="PTHR22603">
    <property type="entry name" value="CHOLINE/ETHANOALAMINE KINASE"/>
    <property type="match status" value="1"/>
</dbReference>
<dbReference type="GO" id="GO:0004103">
    <property type="term" value="F:choline kinase activity"/>
    <property type="evidence" value="ECO:0007669"/>
    <property type="project" value="TreeGrafter"/>
</dbReference>
<dbReference type="Proteomes" id="UP000789570">
    <property type="component" value="Unassembled WGS sequence"/>
</dbReference>
<organism evidence="3 4">
    <name type="scientific">Funneliformis caledonium</name>
    <dbReference type="NCBI Taxonomy" id="1117310"/>
    <lineage>
        <taxon>Eukaryota</taxon>
        <taxon>Fungi</taxon>
        <taxon>Fungi incertae sedis</taxon>
        <taxon>Mucoromycota</taxon>
        <taxon>Glomeromycotina</taxon>
        <taxon>Glomeromycetes</taxon>
        <taxon>Glomerales</taxon>
        <taxon>Glomeraceae</taxon>
        <taxon>Funneliformis</taxon>
    </lineage>
</organism>
<dbReference type="EMBL" id="CAJVPQ010004860">
    <property type="protein sequence ID" value="CAG8659465.1"/>
    <property type="molecule type" value="Genomic_DNA"/>
</dbReference>
<comment type="similarity">
    <text evidence="1">Belongs to the choline/ethanolamine kinase family.</text>
</comment>
<dbReference type="InterPro" id="IPR011009">
    <property type="entry name" value="Kinase-like_dom_sf"/>
</dbReference>
<dbReference type="GO" id="GO:0005737">
    <property type="term" value="C:cytoplasm"/>
    <property type="evidence" value="ECO:0007669"/>
    <property type="project" value="TreeGrafter"/>
</dbReference>
<comment type="caution">
    <text evidence="3">The sequence shown here is derived from an EMBL/GenBank/DDBJ whole genome shotgun (WGS) entry which is preliminary data.</text>
</comment>
<dbReference type="PANTHER" id="PTHR22603:SF93">
    <property type="entry name" value="RE24176P"/>
    <property type="match status" value="1"/>
</dbReference>
<dbReference type="GO" id="GO:0004305">
    <property type="term" value="F:ethanolamine kinase activity"/>
    <property type="evidence" value="ECO:0007669"/>
    <property type="project" value="TreeGrafter"/>
</dbReference>
<dbReference type="GO" id="GO:0006646">
    <property type="term" value="P:phosphatidylethanolamine biosynthetic process"/>
    <property type="evidence" value="ECO:0007669"/>
    <property type="project" value="TreeGrafter"/>
</dbReference>
<dbReference type="Gene3D" id="3.90.1200.10">
    <property type="match status" value="1"/>
</dbReference>
<dbReference type="Gene3D" id="3.30.200.20">
    <property type="entry name" value="Phosphorylase Kinase, domain 1"/>
    <property type="match status" value="1"/>
</dbReference>
<proteinExistence type="inferred from homology"/>
<dbReference type="CDD" id="cd05157">
    <property type="entry name" value="ETNK_euk"/>
    <property type="match status" value="1"/>
</dbReference>
<feature type="compositionally biased region" description="Polar residues" evidence="2">
    <location>
        <begin position="18"/>
        <end position="32"/>
    </location>
</feature>
<evidence type="ECO:0000313" key="3">
    <source>
        <dbReference type="EMBL" id="CAG8659465.1"/>
    </source>
</evidence>
<reference evidence="3" key="1">
    <citation type="submission" date="2021-06" db="EMBL/GenBank/DDBJ databases">
        <authorList>
            <person name="Kallberg Y."/>
            <person name="Tangrot J."/>
            <person name="Rosling A."/>
        </authorList>
    </citation>
    <scope>NUCLEOTIDE SEQUENCE</scope>
    <source>
        <strain evidence="3">UK204</strain>
    </source>
</reference>
<feature type="compositionally biased region" description="Low complexity" evidence="2">
    <location>
        <begin position="1"/>
        <end position="17"/>
    </location>
</feature>
<dbReference type="AlphaFoldDB" id="A0A9N9E0H4"/>
<evidence type="ECO:0000313" key="4">
    <source>
        <dbReference type="Proteomes" id="UP000789570"/>
    </source>
</evidence>
<protein>
    <submittedName>
        <fullName evidence="3">1014_t:CDS:1</fullName>
    </submittedName>
</protein>
<dbReference type="OrthoDB" id="10267235at2759"/>